<proteinExistence type="predicted"/>
<dbReference type="Pfam" id="PF22205">
    <property type="entry name" value="Csm6_6H"/>
    <property type="match status" value="1"/>
</dbReference>
<dbReference type="InterPro" id="IPR054008">
    <property type="entry name" value="Csm6_6H"/>
</dbReference>
<dbReference type="InterPro" id="IPR014082">
    <property type="entry name" value="CRISPR-assoc_prot_Cas02710"/>
</dbReference>
<accession>A0A510HMP8</accession>
<keyword evidence="3" id="KW-1185">Reference proteome</keyword>
<evidence type="ECO:0000313" key="3">
    <source>
        <dbReference type="Proteomes" id="UP000318065"/>
    </source>
</evidence>
<name>A0A510HMP8_9ACTN</name>
<dbReference type="NCBIfam" id="TIGR02710">
    <property type="entry name" value="TIGR02710 family CRISPR-associated CARF protein"/>
    <property type="match status" value="1"/>
</dbReference>
<sequence length="409" mass="45480">MIEVRALILLASRPESVGIAVERLRPERVGIISSQEVVEAIVLRCVELKGAGVKFTYHLVDSPMEISDAFGRFERLLAELTDEGYGREEILLDATGGTTPMRLGTALAAMTRGVSMVHQRVPQRYVDGRWERDSSQEVEVVPMENPLEATGLLREGQAVELFNRRDYAAAALVFGDIVGKVSGVERGHYYRGLLLLAEGYAAWDVADYGCALERLRAAREELGAGFSDPELAGRAGELSERISAHLPFLGKVRGRLSVENVVDMLENARRRIVDQGRHDDGVARLYRCVEMYHQWRLMSGHGIDASRVDWGMVGEGARERFLREAGLGEPPEVLALHHARLLDRILSGEAGEEDAVLRDLLRQRNRSILAHGLEPIGERAARRFLEYVEEMVGEEGVRSGAVHATLRRL</sequence>
<dbReference type="Proteomes" id="UP000318065">
    <property type="component" value="Chromosome"/>
</dbReference>
<feature type="domain" description="Csm6 6H" evidence="1">
    <location>
        <begin position="157"/>
        <end position="217"/>
    </location>
</feature>
<evidence type="ECO:0000313" key="2">
    <source>
        <dbReference type="EMBL" id="BBL79853.1"/>
    </source>
</evidence>
<dbReference type="EMBL" id="AP019791">
    <property type="protein sequence ID" value="BBL79853.1"/>
    <property type="molecule type" value="Genomic_DNA"/>
</dbReference>
<organism evidence="2 3">
    <name type="scientific">Rubrobacter xylanophilus</name>
    <dbReference type="NCBI Taxonomy" id="49319"/>
    <lineage>
        <taxon>Bacteria</taxon>
        <taxon>Bacillati</taxon>
        <taxon>Actinomycetota</taxon>
        <taxon>Rubrobacteria</taxon>
        <taxon>Rubrobacterales</taxon>
        <taxon>Rubrobacteraceae</taxon>
        <taxon>Rubrobacter</taxon>
    </lineage>
</organism>
<dbReference type="AlphaFoldDB" id="A0A510HMP8"/>
<protein>
    <submittedName>
        <fullName evidence="2">CRISPR-associated protein</fullName>
    </submittedName>
</protein>
<dbReference type="Pfam" id="PF09670">
    <property type="entry name" value="Cas_Cas02710"/>
    <property type="match status" value="1"/>
</dbReference>
<dbReference type="RefSeq" id="WP_172620751.1">
    <property type="nucleotide sequence ID" value="NZ_AP019791.1"/>
</dbReference>
<reference evidence="2" key="1">
    <citation type="journal article" date="2019" name="Microbiol. Resour. Announc.">
        <title>Complete Genome Sequence of Rubrobacter xylanophilus Strain AA3-22, Isolated from Arima Onsen in Japan.</title>
        <authorList>
            <person name="Tomariguchi N."/>
            <person name="Miyazaki K."/>
        </authorList>
    </citation>
    <scope>NUCLEOTIDE SEQUENCE [LARGE SCALE GENOMIC DNA]</scope>
    <source>
        <strain evidence="2">AA3-22</strain>
    </source>
</reference>
<evidence type="ECO:0000259" key="1">
    <source>
        <dbReference type="Pfam" id="PF22205"/>
    </source>
</evidence>
<gene>
    <name evidence="2" type="ORF">RxyAA322_17070</name>
</gene>